<dbReference type="GO" id="GO:0008235">
    <property type="term" value="F:metalloexopeptidase activity"/>
    <property type="evidence" value="ECO:0007669"/>
    <property type="project" value="InterPro"/>
</dbReference>
<comment type="cofactor">
    <cofactor evidence="1">
        <name>Zn(2+)</name>
        <dbReference type="ChEBI" id="CHEBI:29105"/>
    </cofactor>
</comment>
<keyword evidence="6 9" id="KW-0378">Hydrolase</keyword>
<proteinExistence type="inferred from homology"/>
<dbReference type="OrthoDB" id="2214at2759"/>
<dbReference type="PANTHER" id="PTHR12147:SF56">
    <property type="entry name" value="AMINOPEPTIDASE YDR415C-RELATED"/>
    <property type="match status" value="1"/>
</dbReference>
<evidence type="ECO:0000256" key="1">
    <source>
        <dbReference type="ARBA" id="ARBA00001947"/>
    </source>
</evidence>
<dbReference type="Gene3D" id="3.40.630.10">
    <property type="entry name" value="Zn peptidases"/>
    <property type="match status" value="1"/>
</dbReference>
<evidence type="ECO:0000256" key="8">
    <source>
        <dbReference type="ARBA" id="ARBA00043962"/>
    </source>
</evidence>
<dbReference type="SUPFAM" id="SSF53187">
    <property type="entry name" value="Zn-dependent exopeptidases"/>
    <property type="match status" value="1"/>
</dbReference>
<dbReference type="InterPro" id="IPR007484">
    <property type="entry name" value="Peptidase_M28"/>
</dbReference>
<evidence type="ECO:0000256" key="7">
    <source>
        <dbReference type="ARBA" id="ARBA00022833"/>
    </source>
</evidence>
<dbReference type="AlphaFoldDB" id="A0A1E3NU21"/>
<dbReference type="Pfam" id="PF04389">
    <property type="entry name" value="Peptidase_M28"/>
    <property type="match status" value="1"/>
</dbReference>
<accession>A0A1E3NU21</accession>
<reference evidence="11 12" key="1">
    <citation type="journal article" date="2016" name="Proc. Natl. Acad. Sci. U.S.A.">
        <title>Comparative genomics of biotechnologically important yeasts.</title>
        <authorList>
            <person name="Riley R."/>
            <person name="Haridas S."/>
            <person name="Wolfe K.H."/>
            <person name="Lopes M.R."/>
            <person name="Hittinger C.T."/>
            <person name="Goeker M."/>
            <person name="Salamov A.A."/>
            <person name="Wisecaver J.H."/>
            <person name="Long T.M."/>
            <person name="Calvey C.H."/>
            <person name="Aerts A.L."/>
            <person name="Barry K.W."/>
            <person name="Choi C."/>
            <person name="Clum A."/>
            <person name="Coughlan A.Y."/>
            <person name="Deshpande S."/>
            <person name="Douglass A.P."/>
            <person name="Hanson S.J."/>
            <person name="Klenk H.-P."/>
            <person name="LaButti K.M."/>
            <person name="Lapidus A."/>
            <person name="Lindquist E.A."/>
            <person name="Lipzen A.M."/>
            <person name="Meier-Kolthoff J.P."/>
            <person name="Ohm R.A."/>
            <person name="Otillar R.P."/>
            <person name="Pangilinan J.L."/>
            <person name="Peng Y."/>
            <person name="Rokas A."/>
            <person name="Rosa C.A."/>
            <person name="Scheuner C."/>
            <person name="Sibirny A.A."/>
            <person name="Slot J.C."/>
            <person name="Stielow J.B."/>
            <person name="Sun H."/>
            <person name="Kurtzman C.P."/>
            <person name="Blackwell M."/>
            <person name="Grigoriev I.V."/>
            <person name="Jeffries T.W."/>
        </authorList>
    </citation>
    <scope>NUCLEOTIDE SEQUENCE [LARGE SCALE GENOMIC DNA]</scope>
    <source>
        <strain evidence="11 12">NRRL Y-2026</strain>
    </source>
</reference>
<feature type="domain" description="Peptidase M28" evidence="10">
    <location>
        <begin position="97"/>
        <end position="295"/>
    </location>
</feature>
<dbReference type="PANTHER" id="PTHR12147">
    <property type="entry name" value="METALLOPEPTIDASE M28 FAMILY MEMBER"/>
    <property type="match status" value="1"/>
</dbReference>
<evidence type="ECO:0000256" key="2">
    <source>
        <dbReference type="ARBA" id="ARBA00022438"/>
    </source>
</evidence>
<evidence type="ECO:0000313" key="12">
    <source>
        <dbReference type="Proteomes" id="UP000094455"/>
    </source>
</evidence>
<organism evidence="11 12">
    <name type="scientific">Pichia membranifaciens NRRL Y-2026</name>
    <dbReference type="NCBI Taxonomy" id="763406"/>
    <lineage>
        <taxon>Eukaryota</taxon>
        <taxon>Fungi</taxon>
        <taxon>Dikarya</taxon>
        <taxon>Ascomycota</taxon>
        <taxon>Saccharomycotina</taxon>
        <taxon>Pichiomycetes</taxon>
        <taxon>Pichiales</taxon>
        <taxon>Pichiaceae</taxon>
        <taxon>Pichia</taxon>
    </lineage>
</organism>
<name>A0A1E3NU21_9ASCO</name>
<sequence length="306" mass="34949">YVYPSKLHPEFVTPALALIDTESIENDLKGFVHDLPGDRYYKSDNGRKAALYVKDYLRGLISGSAHPERFEVEQFEHEWKQPSILFQIKRDTSTSWQSDKKVIIGCHIDSINFKFYHDAPGVDDNLSGIVTVVQSIRQIVRLVESGQLAMRNSLEFHFYSAEEIGSLGSIQVFEAYRRRNNEVVALLQQDMTGYTQKSLDSGHKEHFGIITDYTSQSLMQFTKKIIDLYCDIPYLDTQCGKICSDHISALMYGYPAIYVLESKVDLSNPFIHSAQDTIERIDYAHMLQHTKLTTAFALELAISDEI</sequence>
<evidence type="ECO:0000256" key="5">
    <source>
        <dbReference type="ARBA" id="ARBA00022729"/>
    </source>
</evidence>
<keyword evidence="12" id="KW-1185">Reference proteome</keyword>
<evidence type="ECO:0000313" key="11">
    <source>
        <dbReference type="EMBL" id="ODQ49539.1"/>
    </source>
</evidence>
<dbReference type="GO" id="GO:0006508">
    <property type="term" value="P:proteolysis"/>
    <property type="evidence" value="ECO:0007669"/>
    <property type="project" value="UniProtKB-KW"/>
</dbReference>
<evidence type="ECO:0000256" key="3">
    <source>
        <dbReference type="ARBA" id="ARBA00022670"/>
    </source>
</evidence>
<dbReference type="STRING" id="763406.A0A1E3NU21"/>
<evidence type="ECO:0000256" key="6">
    <source>
        <dbReference type="ARBA" id="ARBA00022801"/>
    </source>
</evidence>
<evidence type="ECO:0000256" key="9">
    <source>
        <dbReference type="RuleBase" id="RU361240"/>
    </source>
</evidence>
<dbReference type="GO" id="GO:0004177">
    <property type="term" value="F:aminopeptidase activity"/>
    <property type="evidence" value="ECO:0007669"/>
    <property type="project" value="UniProtKB-KW"/>
</dbReference>
<feature type="non-terminal residue" evidence="11">
    <location>
        <position position="306"/>
    </location>
</feature>
<dbReference type="Proteomes" id="UP000094455">
    <property type="component" value="Unassembled WGS sequence"/>
</dbReference>
<keyword evidence="2" id="KW-0031">Aminopeptidase</keyword>
<keyword evidence="4 9" id="KW-0479">Metal-binding</keyword>
<dbReference type="EC" id="3.4.-.-" evidence="9"/>
<keyword evidence="5" id="KW-0732">Signal</keyword>
<feature type="non-terminal residue" evidence="11">
    <location>
        <position position="1"/>
    </location>
</feature>
<protein>
    <recommendedName>
        <fullName evidence="9">Peptide hydrolase</fullName>
        <ecNumber evidence="9">3.4.-.-</ecNumber>
    </recommendedName>
</protein>
<keyword evidence="7 9" id="KW-0862">Zinc</keyword>
<dbReference type="GeneID" id="30178779"/>
<dbReference type="GO" id="GO:0046872">
    <property type="term" value="F:metal ion binding"/>
    <property type="evidence" value="ECO:0007669"/>
    <property type="project" value="UniProtKB-KW"/>
</dbReference>
<dbReference type="InterPro" id="IPR045175">
    <property type="entry name" value="M28_fam"/>
</dbReference>
<evidence type="ECO:0000259" key="10">
    <source>
        <dbReference type="Pfam" id="PF04389"/>
    </source>
</evidence>
<dbReference type="EMBL" id="KV454001">
    <property type="protein sequence ID" value="ODQ49539.1"/>
    <property type="molecule type" value="Genomic_DNA"/>
</dbReference>
<gene>
    <name evidence="11" type="ORF">PICMEDRAFT_18869</name>
</gene>
<dbReference type="RefSeq" id="XP_019020652.1">
    <property type="nucleotide sequence ID" value="XM_019162092.1"/>
</dbReference>
<comment type="similarity">
    <text evidence="8">Belongs to the peptidase M28 family. M28E subfamily.</text>
</comment>
<keyword evidence="3 9" id="KW-0645">Protease</keyword>
<evidence type="ECO:0000256" key="4">
    <source>
        <dbReference type="ARBA" id="ARBA00022723"/>
    </source>
</evidence>